<dbReference type="EMBL" id="JRYB01000001">
    <property type="protein sequence ID" value="OIJ43916.1"/>
    <property type="molecule type" value="Genomic_DNA"/>
</dbReference>
<sequence>MDAMLFVNLVIGIGLLDAAWRSHKNARPRTAALLATIAGAGIALSLFVLATGTGVPPPSVD</sequence>
<evidence type="ECO:0000313" key="2">
    <source>
        <dbReference type="Proteomes" id="UP000180246"/>
    </source>
</evidence>
<evidence type="ECO:0000313" key="1">
    <source>
        <dbReference type="EMBL" id="OIJ43916.1"/>
    </source>
</evidence>
<name>A0A1S2NFP1_9BURK</name>
<proteinExistence type="predicted"/>
<accession>A0A1S2NFP1</accession>
<dbReference type="RefSeq" id="WP_005666467.1">
    <property type="nucleotide sequence ID" value="NZ_CAUQYF010000035.1"/>
</dbReference>
<gene>
    <name evidence="1" type="ORF">LO55_2982</name>
</gene>
<reference evidence="1 2" key="1">
    <citation type="submission" date="2014-10" db="EMBL/GenBank/DDBJ databases">
        <authorList>
            <person name="Seo M.-J."/>
            <person name="Seok Y.J."/>
            <person name="Cha I.-T."/>
        </authorList>
    </citation>
    <scope>NUCLEOTIDE SEQUENCE [LARGE SCALE GENOMIC DNA]</scope>
    <source>
        <strain evidence="1 2">NEU</strain>
    </source>
</reference>
<protein>
    <submittedName>
        <fullName evidence="1">Putative membrane protein</fullName>
    </submittedName>
</protein>
<dbReference type="Proteomes" id="UP000180246">
    <property type="component" value="Unassembled WGS sequence"/>
</dbReference>
<dbReference type="AlphaFoldDB" id="A0A1S2NFP1"/>
<comment type="caution">
    <text evidence="1">The sequence shown here is derived from an EMBL/GenBank/DDBJ whole genome shotgun (WGS) entry which is preliminary data.</text>
</comment>
<organism evidence="1 2">
    <name type="scientific">Massilia timonae</name>
    <dbReference type="NCBI Taxonomy" id="47229"/>
    <lineage>
        <taxon>Bacteria</taxon>
        <taxon>Pseudomonadati</taxon>
        <taxon>Pseudomonadota</taxon>
        <taxon>Betaproteobacteria</taxon>
        <taxon>Burkholderiales</taxon>
        <taxon>Oxalobacteraceae</taxon>
        <taxon>Telluria group</taxon>
        <taxon>Massilia</taxon>
    </lineage>
</organism>